<dbReference type="InterPro" id="IPR012902">
    <property type="entry name" value="N_methyl_site"/>
</dbReference>
<sequence length="112" mass="11558">MRYARGFTLIELMIVISIIGLLAAIALPSYQKYTRDAAGSACLFEARMYAGVALAELISGNLAPVPVVTHAAACSAIETATAVGVNITATPRTPGTGTVNCDMNTATCTHTP</sequence>
<keyword evidence="3" id="KW-0812">Transmembrane</keyword>
<feature type="transmembrane region" description="Helical" evidence="3">
    <location>
        <begin position="6"/>
        <end position="27"/>
    </location>
</feature>
<protein>
    <submittedName>
        <fullName evidence="4">Type IV pilus assembly protein PilA</fullName>
    </submittedName>
</protein>
<evidence type="ECO:0000256" key="3">
    <source>
        <dbReference type="SAM" id="Phobius"/>
    </source>
</evidence>
<gene>
    <name evidence="4" type="ORF">SAMN05216217_1031</name>
</gene>
<dbReference type="PROSITE" id="PS00409">
    <property type="entry name" value="PROKAR_NTER_METHYL"/>
    <property type="match status" value="1"/>
</dbReference>
<evidence type="ECO:0000256" key="1">
    <source>
        <dbReference type="ARBA" id="ARBA00005233"/>
    </source>
</evidence>
<dbReference type="STRING" id="1720063.SAMN05216217_1031"/>
<dbReference type="Proteomes" id="UP000243629">
    <property type="component" value="Unassembled WGS sequence"/>
</dbReference>
<dbReference type="Pfam" id="PF07963">
    <property type="entry name" value="N_methyl"/>
    <property type="match status" value="1"/>
</dbReference>
<dbReference type="PANTHER" id="PTHR30093">
    <property type="entry name" value="GENERAL SECRETION PATHWAY PROTEIN G"/>
    <property type="match status" value="1"/>
</dbReference>
<keyword evidence="3" id="KW-1133">Transmembrane helix</keyword>
<dbReference type="AlphaFoldDB" id="A0A1I4PPK5"/>
<dbReference type="SUPFAM" id="SSF54523">
    <property type="entry name" value="Pili subunits"/>
    <property type="match status" value="1"/>
</dbReference>
<dbReference type="Gene3D" id="3.30.700.10">
    <property type="entry name" value="Glycoprotein, Type 4 Pilin"/>
    <property type="match status" value="1"/>
</dbReference>
<dbReference type="EMBL" id="FOUI01000003">
    <property type="protein sequence ID" value="SFM29698.1"/>
    <property type="molecule type" value="Genomic_DNA"/>
</dbReference>
<evidence type="ECO:0000256" key="2">
    <source>
        <dbReference type="ARBA" id="ARBA00022481"/>
    </source>
</evidence>
<evidence type="ECO:0000313" key="4">
    <source>
        <dbReference type="EMBL" id="SFM29698.1"/>
    </source>
</evidence>
<dbReference type="NCBIfam" id="TIGR02532">
    <property type="entry name" value="IV_pilin_GFxxxE"/>
    <property type="match status" value="1"/>
</dbReference>
<dbReference type="RefSeq" id="WP_093473165.1">
    <property type="nucleotide sequence ID" value="NZ_FOUI01000003.1"/>
</dbReference>
<evidence type="ECO:0000313" key="5">
    <source>
        <dbReference type="Proteomes" id="UP000243629"/>
    </source>
</evidence>
<reference evidence="5" key="1">
    <citation type="submission" date="2016-10" db="EMBL/GenBank/DDBJ databases">
        <authorList>
            <person name="Varghese N."/>
            <person name="Submissions S."/>
        </authorList>
    </citation>
    <scope>NUCLEOTIDE SEQUENCE [LARGE SCALE GENOMIC DNA]</scope>
    <source>
        <strain evidence="5">DSM 24213</strain>
    </source>
</reference>
<dbReference type="InterPro" id="IPR045584">
    <property type="entry name" value="Pilin-like"/>
</dbReference>
<comment type="similarity">
    <text evidence="1">Belongs to the N-Me-Phe pilin family.</text>
</comment>
<keyword evidence="3" id="KW-0472">Membrane</keyword>
<dbReference type="OrthoDB" id="115249at2"/>
<keyword evidence="2" id="KW-0488">Methylation</keyword>
<organism evidence="4 5">
    <name type="scientific">Halopseudomonas yangmingensis</name>
    <dbReference type="NCBI Taxonomy" id="1720063"/>
    <lineage>
        <taxon>Bacteria</taxon>
        <taxon>Pseudomonadati</taxon>
        <taxon>Pseudomonadota</taxon>
        <taxon>Gammaproteobacteria</taxon>
        <taxon>Pseudomonadales</taxon>
        <taxon>Pseudomonadaceae</taxon>
        <taxon>Halopseudomonas</taxon>
    </lineage>
</organism>
<dbReference type="PANTHER" id="PTHR30093:SF34">
    <property type="entry name" value="PREPILIN PEPTIDASE-DEPENDENT PROTEIN D"/>
    <property type="match status" value="1"/>
</dbReference>
<proteinExistence type="inferred from homology"/>
<keyword evidence="5" id="KW-1185">Reference proteome</keyword>
<accession>A0A1I4PPK5</accession>
<name>A0A1I4PPK5_9GAMM</name>